<gene>
    <name evidence="5" type="ORF">DAPPUDRAFT_309407</name>
</gene>
<accession>E9HCI2</accession>
<dbReference type="OrthoDB" id="6058225at2759"/>
<keyword evidence="6" id="KW-1185">Reference proteome</keyword>
<organism evidence="5 6">
    <name type="scientific">Daphnia pulex</name>
    <name type="common">Water flea</name>
    <dbReference type="NCBI Taxonomy" id="6669"/>
    <lineage>
        <taxon>Eukaryota</taxon>
        <taxon>Metazoa</taxon>
        <taxon>Ecdysozoa</taxon>
        <taxon>Arthropoda</taxon>
        <taxon>Crustacea</taxon>
        <taxon>Branchiopoda</taxon>
        <taxon>Diplostraca</taxon>
        <taxon>Cladocera</taxon>
        <taxon>Anomopoda</taxon>
        <taxon>Daphniidae</taxon>
        <taxon>Daphnia</taxon>
    </lineage>
</organism>
<dbReference type="KEGG" id="dpx:DAPPUDRAFT_309407"/>
<evidence type="ECO:0000313" key="5">
    <source>
        <dbReference type="EMBL" id="EFX70528.1"/>
    </source>
</evidence>
<evidence type="ECO:0000256" key="4">
    <source>
        <dbReference type="SAM" id="SignalP"/>
    </source>
</evidence>
<comment type="subcellular location">
    <subcellularLocation>
        <location evidence="1">Secreted</location>
    </subcellularLocation>
</comment>
<protein>
    <submittedName>
        <fullName evidence="5">Uncharacterized protein</fullName>
    </submittedName>
</protein>
<dbReference type="InterPro" id="IPR036056">
    <property type="entry name" value="Fibrinogen-like_C"/>
</dbReference>
<dbReference type="PANTHER" id="PTHR22923:SF62">
    <property type="entry name" value="CVP18"/>
    <property type="match status" value="1"/>
</dbReference>
<evidence type="ECO:0000256" key="3">
    <source>
        <dbReference type="ARBA" id="ARBA00022729"/>
    </source>
</evidence>
<sequence length="196" mass="21805">MMVRLTSATLLSMVLVLTCWSTSASASLPLEERLQQLKDNYNANDIKMKRLLAEKNGRLGVLELKLESLLLAQQRNNPISFDVSEIDRSTPVGTSDAILRQTTSKIPRSCADIKTNGHNSSGIYSIIGAKSMESVFCDFCKTTSDPSFQTLIGYEDVKSKPVYFHVQRLFSVFNQSKTPIPFDTERINVGEAMNTS</sequence>
<evidence type="ECO:0000256" key="2">
    <source>
        <dbReference type="ARBA" id="ARBA00022525"/>
    </source>
</evidence>
<dbReference type="SUPFAM" id="SSF56496">
    <property type="entry name" value="Fibrinogen C-terminal domain-like"/>
    <property type="match status" value="1"/>
</dbReference>
<feature type="signal peptide" evidence="4">
    <location>
        <begin position="1"/>
        <end position="26"/>
    </location>
</feature>
<dbReference type="Proteomes" id="UP000000305">
    <property type="component" value="Unassembled WGS sequence"/>
</dbReference>
<dbReference type="PhylomeDB" id="E9HCI2"/>
<dbReference type="GO" id="GO:0005615">
    <property type="term" value="C:extracellular space"/>
    <property type="evidence" value="ECO:0000318"/>
    <property type="project" value="GO_Central"/>
</dbReference>
<dbReference type="EMBL" id="GL732620">
    <property type="protein sequence ID" value="EFX70528.1"/>
    <property type="molecule type" value="Genomic_DNA"/>
</dbReference>
<dbReference type="HOGENOM" id="CLU_101913_0_0_1"/>
<reference evidence="5 6" key="1">
    <citation type="journal article" date="2011" name="Science">
        <title>The ecoresponsive genome of Daphnia pulex.</title>
        <authorList>
            <person name="Colbourne J.K."/>
            <person name="Pfrender M.E."/>
            <person name="Gilbert D."/>
            <person name="Thomas W.K."/>
            <person name="Tucker A."/>
            <person name="Oakley T.H."/>
            <person name="Tokishita S."/>
            <person name="Aerts A."/>
            <person name="Arnold G.J."/>
            <person name="Basu M.K."/>
            <person name="Bauer D.J."/>
            <person name="Caceres C.E."/>
            <person name="Carmel L."/>
            <person name="Casola C."/>
            <person name="Choi J.H."/>
            <person name="Detter J.C."/>
            <person name="Dong Q."/>
            <person name="Dusheyko S."/>
            <person name="Eads B.D."/>
            <person name="Frohlich T."/>
            <person name="Geiler-Samerotte K.A."/>
            <person name="Gerlach D."/>
            <person name="Hatcher P."/>
            <person name="Jogdeo S."/>
            <person name="Krijgsveld J."/>
            <person name="Kriventseva E.V."/>
            <person name="Kultz D."/>
            <person name="Laforsch C."/>
            <person name="Lindquist E."/>
            <person name="Lopez J."/>
            <person name="Manak J.R."/>
            <person name="Muller J."/>
            <person name="Pangilinan J."/>
            <person name="Patwardhan R.P."/>
            <person name="Pitluck S."/>
            <person name="Pritham E.J."/>
            <person name="Rechtsteiner A."/>
            <person name="Rho M."/>
            <person name="Rogozin I.B."/>
            <person name="Sakarya O."/>
            <person name="Salamov A."/>
            <person name="Schaack S."/>
            <person name="Shapiro H."/>
            <person name="Shiga Y."/>
            <person name="Skalitzky C."/>
            <person name="Smith Z."/>
            <person name="Souvorov A."/>
            <person name="Sung W."/>
            <person name="Tang Z."/>
            <person name="Tsuchiya D."/>
            <person name="Tu H."/>
            <person name="Vos H."/>
            <person name="Wang M."/>
            <person name="Wolf Y.I."/>
            <person name="Yamagata H."/>
            <person name="Yamada T."/>
            <person name="Ye Y."/>
            <person name="Shaw J.R."/>
            <person name="Andrews J."/>
            <person name="Crease T.J."/>
            <person name="Tang H."/>
            <person name="Lucas S.M."/>
            <person name="Robertson H.M."/>
            <person name="Bork P."/>
            <person name="Koonin E.V."/>
            <person name="Zdobnov E.M."/>
            <person name="Grigoriev I.V."/>
            <person name="Lynch M."/>
            <person name="Boore J.L."/>
        </authorList>
    </citation>
    <scope>NUCLEOTIDE SEQUENCE [LARGE SCALE GENOMIC DNA]</scope>
</reference>
<dbReference type="AlphaFoldDB" id="E9HCI2"/>
<keyword evidence="2" id="KW-0964">Secreted</keyword>
<dbReference type="PANTHER" id="PTHR22923">
    <property type="entry name" value="CEREBELLIN-RELATED"/>
    <property type="match status" value="1"/>
</dbReference>
<name>E9HCI2_DAPPU</name>
<dbReference type="InterPro" id="IPR050822">
    <property type="entry name" value="Cerebellin_Synaptic_Org"/>
</dbReference>
<dbReference type="InterPro" id="IPR014716">
    <property type="entry name" value="Fibrinogen_a/b/g_C_1"/>
</dbReference>
<proteinExistence type="predicted"/>
<evidence type="ECO:0000313" key="6">
    <source>
        <dbReference type="Proteomes" id="UP000000305"/>
    </source>
</evidence>
<evidence type="ECO:0000256" key="1">
    <source>
        <dbReference type="ARBA" id="ARBA00004613"/>
    </source>
</evidence>
<dbReference type="Gene3D" id="3.90.215.10">
    <property type="entry name" value="Gamma Fibrinogen, chain A, domain 1"/>
    <property type="match status" value="1"/>
</dbReference>
<feature type="chain" id="PRO_5003238301" evidence="4">
    <location>
        <begin position="27"/>
        <end position="196"/>
    </location>
</feature>
<dbReference type="InParanoid" id="E9HCI2"/>
<keyword evidence="3 4" id="KW-0732">Signal</keyword>